<feature type="transmembrane region" description="Helical" evidence="9">
    <location>
        <begin position="75"/>
        <end position="97"/>
    </location>
</feature>
<dbReference type="GO" id="GO:0031676">
    <property type="term" value="C:plasma membrane-derived thylakoid membrane"/>
    <property type="evidence" value="ECO:0007669"/>
    <property type="project" value="UniProtKB-SubCell"/>
</dbReference>
<evidence type="ECO:0000256" key="9">
    <source>
        <dbReference type="HAMAP-Rule" id="MF_00437"/>
    </source>
</evidence>
<dbReference type="Proteomes" id="UP000615026">
    <property type="component" value="Unassembled WGS sequence"/>
</dbReference>
<evidence type="ECO:0000256" key="4">
    <source>
        <dbReference type="ARBA" id="ARBA00022531"/>
    </source>
</evidence>
<sequence length="193" mass="21388">MAVSKATVSNTTDKDSVLRREILGARRWSNYWWAVVTTVGGTGFLLAGISSYTGINFLPFANPTQLIFIPQGLVMFFYGALALLLSLYLWLICAWNVGGGYNQFDKGAQEVQIFRWGFPGKNRKIDFKYPLDSVTAIRVDIRDGLNPKRALYLKVKGKGDIPLTRVGQPISLAAVENQGAELARFLQVPLEGL</sequence>
<dbReference type="AlphaFoldDB" id="A0A928ZV73"/>
<reference evidence="10" key="1">
    <citation type="submission" date="2020-10" db="EMBL/GenBank/DDBJ databases">
        <authorList>
            <person name="Castelo-Branco R."/>
            <person name="Eusebio N."/>
            <person name="Adriana R."/>
            <person name="Vieira A."/>
            <person name="Brugerolle De Fraissinette N."/>
            <person name="Rezende De Castro R."/>
            <person name="Schneider M.P."/>
            <person name="Vasconcelos V."/>
            <person name="Leao P.N."/>
        </authorList>
    </citation>
    <scope>NUCLEOTIDE SEQUENCE</scope>
    <source>
        <strain evidence="10">LEGE 11479</strain>
    </source>
</reference>
<feature type="transmembrane region" description="Helical" evidence="9">
    <location>
        <begin position="31"/>
        <end position="55"/>
    </location>
</feature>
<dbReference type="Pfam" id="PF02392">
    <property type="entry name" value="Ycf4"/>
    <property type="match status" value="1"/>
</dbReference>
<evidence type="ECO:0000256" key="8">
    <source>
        <dbReference type="ARBA" id="ARBA00023136"/>
    </source>
</evidence>
<comment type="subcellular location">
    <subcellularLocation>
        <location evidence="9">Cellular thylakoid membrane</location>
        <topology evidence="9">Multi-pass membrane protein</topology>
    </subcellularLocation>
    <subcellularLocation>
        <location evidence="2">Membrane</location>
        <topology evidence="2">Multi-pass membrane protein</topology>
    </subcellularLocation>
</comment>
<evidence type="ECO:0000313" key="11">
    <source>
        <dbReference type="Proteomes" id="UP000615026"/>
    </source>
</evidence>
<protein>
    <recommendedName>
        <fullName evidence="9">Photosystem I assembly protein Ycf4</fullName>
    </recommendedName>
</protein>
<keyword evidence="8 9" id="KW-0472">Membrane</keyword>
<organism evidence="10 11">
    <name type="scientific">Leptolyngbya cf. ectocarpi LEGE 11479</name>
    <dbReference type="NCBI Taxonomy" id="1828722"/>
    <lineage>
        <taxon>Bacteria</taxon>
        <taxon>Bacillati</taxon>
        <taxon>Cyanobacteriota</taxon>
        <taxon>Cyanophyceae</taxon>
        <taxon>Leptolyngbyales</taxon>
        <taxon>Leptolyngbyaceae</taxon>
        <taxon>Leptolyngbya group</taxon>
        <taxon>Leptolyngbya</taxon>
    </lineage>
</organism>
<evidence type="ECO:0000256" key="1">
    <source>
        <dbReference type="ARBA" id="ARBA00002862"/>
    </source>
</evidence>
<dbReference type="PANTHER" id="PTHR33288:SF4">
    <property type="entry name" value="PHOTOSYSTEM I ASSEMBLY PROTEIN YCF4"/>
    <property type="match status" value="1"/>
</dbReference>
<dbReference type="InterPro" id="IPR003359">
    <property type="entry name" value="PSI_Ycf4_assembly"/>
</dbReference>
<keyword evidence="11" id="KW-1185">Reference proteome</keyword>
<keyword evidence="4 9" id="KW-0602">Photosynthesis</keyword>
<dbReference type="EMBL" id="JADEXP010000138">
    <property type="protein sequence ID" value="MBE9068051.1"/>
    <property type="molecule type" value="Genomic_DNA"/>
</dbReference>
<dbReference type="HAMAP" id="MF_00437">
    <property type="entry name" value="Ycf4"/>
    <property type="match status" value="1"/>
</dbReference>
<evidence type="ECO:0000256" key="5">
    <source>
        <dbReference type="ARBA" id="ARBA00022692"/>
    </source>
</evidence>
<dbReference type="NCBIfam" id="NF002712">
    <property type="entry name" value="PRK02542.1"/>
    <property type="match status" value="1"/>
</dbReference>
<evidence type="ECO:0000256" key="2">
    <source>
        <dbReference type="ARBA" id="ARBA00004141"/>
    </source>
</evidence>
<gene>
    <name evidence="9" type="primary">ycf4</name>
    <name evidence="10" type="ORF">IQ260_15475</name>
</gene>
<dbReference type="GO" id="GO:0009522">
    <property type="term" value="C:photosystem I"/>
    <property type="evidence" value="ECO:0007669"/>
    <property type="project" value="InterPro"/>
</dbReference>
<comment type="caution">
    <text evidence="10">The sequence shown here is derived from an EMBL/GenBank/DDBJ whole genome shotgun (WGS) entry which is preliminary data.</text>
</comment>
<proteinExistence type="inferred from homology"/>
<accession>A0A928ZV73</accession>
<name>A0A928ZV73_LEPEC</name>
<dbReference type="RefSeq" id="WP_193994002.1">
    <property type="nucleotide sequence ID" value="NZ_JADEXP010000138.1"/>
</dbReference>
<evidence type="ECO:0000256" key="3">
    <source>
        <dbReference type="ARBA" id="ARBA00008198"/>
    </source>
</evidence>
<keyword evidence="5 9" id="KW-0812">Transmembrane</keyword>
<evidence type="ECO:0000313" key="10">
    <source>
        <dbReference type="EMBL" id="MBE9068051.1"/>
    </source>
</evidence>
<evidence type="ECO:0000256" key="7">
    <source>
        <dbReference type="ARBA" id="ARBA00023078"/>
    </source>
</evidence>
<keyword evidence="6 9" id="KW-1133">Transmembrane helix</keyword>
<evidence type="ECO:0000256" key="6">
    <source>
        <dbReference type="ARBA" id="ARBA00022989"/>
    </source>
</evidence>
<keyword evidence="7 9" id="KW-0793">Thylakoid</keyword>
<comment type="function">
    <text evidence="1 9">Seems to be required for the assembly of the photosystem I complex.</text>
</comment>
<dbReference type="PANTHER" id="PTHR33288">
    <property type="match status" value="1"/>
</dbReference>
<comment type="similarity">
    <text evidence="3 9">Belongs to the Ycf4 family.</text>
</comment>
<dbReference type="GO" id="GO:0015979">
    <property type="term" value="P:photosynthesis"/>
    <property type="evidence" value="ECO:0007669"/>
    <property type="project" value="UniProtKB-UniRule"/>
</dbReference>